<feature type="signal peptide" evidence="1">
    <location>
        <begin position="1"/>
        <end position="23"/>
    </location>
</feature>
<sequence length="68" mass="7689">MALGSSMVLFLLFLAPEKTPSLGENGKMVRLAKRREKEGEDFGYHPLFWSFGDDRSAVIPLNSKSWDN</sequence>
<evidence type="ECO:0000313" key="2">
    <source>
        <dbReference type="EMBL" id="MED6206617.1"/>
    </source>
</evidence>
<keyword evidence="3" id="KW-1185">Reference proteome</keyword>
<reference evidence="2 3" key="1">
    <citation type="journal article" date="2023" name="Plants (Basel)">
        <title>Bridging the Gap: Combining Genomics and Transcriptomics Approaches to Understand Stylosanthes scabra, an Orphan Legume from the Brazilian Caatinga.</title>
        <authorList>
            <person name="Ferreira-Neto J.R.C."/>
            <person name="da Silva M.D."/>
            <person name="Binneck E."/>
            <person name="de Melo N.F."/>
            <person name="da Silva R.H."/>
            <person name="de Melo A.L.T.M."/>
            <person name="Pandolfi V."/>
            <person name="Bustamante F.O."/>
            <person name="Brasileiro-Vidal A.C."/>
            <person name="Benko-Iseppon A.M."/>
        </authorList>
    </citation>
    <scope>NUCLEOTIDE SEQUENCE [LARGE SCALE GENOMIC DNA]</scope>
    <source>
        <tissue evidence="2">Leaves</tissue>
    </source>
</reference>
<gene>
    <name evidence="2" type="ORF">PIB30_028479</name>
</gene>
<name>A0ABU6Y9P8_9FABA</name>
<evidence type="ECO:0000313" key="3">
    <source>
        <dbReference type="Proteomes" id="UP001341840"/>
    </source>
</evidence>
<dbReference type="Proteomes" id="UP001341840">
    <property type="component" value="Unassembled WGS sequence"/>
</dbReference>
<dbReference type="EMBL" id="JASCZI010241768">
    <property type="protein sequence ID" value="MED6206617.1"/>
    <property type="molecule type" value="Genomic_DNA"/>
</dbReference>
<feature type="chain" id="PRO_5045648125" evidence="1">
    <location>
        <begin position="24"/>
        <end position="68"/>
    </location>
</feature>
<keyword evidence="1" id="KW-0732">Signal</keyword>
<protein>
    <submittedName>
        <fullName evidence="2">Uncharacterized protein</fullName>
    </submittedName>
</protein>
<comment type="caution">
    <text evidence="2">The sequence shown here is derived from an EMBL/GenBank/DDBJ whole genome shotgun (WGS) entry which is preliminary data.</text>
</comment>
<accession>A0ABU6Y9P8</accession>
<organism evidence="2 3">
    <name type="scientific">Stylosanthes scabra</name>
    <dbReference type="NCBI Taxonomy" id="79078"/>
    <lineage>
        <taxon>Eukaryota</taxon>
        <taxon>Viridiplantae</taxon>
        <taxon>Streptophyta</taxon>
        <taxon>Embryophyta</taxon>
        <taxon>Tracheophyta</taxon>
        <taxon>Spermatophyta</taxon>
        <taxon>Magnoliopsida</taxon>
        <taxon>eudicotyledons</taxon>
        <taxon>Gunneridae</taxon>
        <taxon>Pentapetalae</taxon>
        <taxon>rosids</taxon>
        <taxon>fabids</taxon>
        <taxon>Fabales</taxon>
        <taxon>Fabaceae</taxon>
        <taxon>Papilionoideae</taxon>
        <taxon>50 kb inversion clade</taxon>
        <taxon>dalbergioids sensu lato</taxon>
        <taxon>Dalbergieae</taxon>
        <taxon>Pterocarpus clade</taxon>
        <taxon>Stylosanthes</taxon>
    </lineage>
</organism>
<proteinExistence type="predicted"/>
<evidence type="ECO:0000256" key="1">
    <source>
        <dbReference type="SAM" id="SignalP"/>
    </source>
</evidence>